<keyword evidence="3" id="KW-1185">Reference proteome</keyword>
<dbReference type="RefSeq" id="WP_109950208.1">
    <property type="nucleotide sequence ID" value="NZ_CP029551.1"/>
</dbReference>
<dbReference type="GO" id="GO:0009279">
    <property type="term" value="C:cell outer membrane"/>
    <property type="evidence" value="ECO:0007669"/>
    <property type="project" value="InterPro"/>
</dbReference>
<dbReference type="EMBL" id="CP029551">
    <property type="protein sequence ID" value="AWN35077.1"/>
    <property type="molecule type" value="Genomic_DNA"/>
</dbReference>
<evidence type="ECO:0000313" key="3">
    <source>
        <dbReference type="Proteomes" id="UP000246058"/>
    </source>
</evidence>
<dbReference type="SUPFAM" id="SSF111364">
    <property type="entry name" value="Tsx-like channel"/>
    <property type="match status" value="1"/>
</dbReference>
<sequence>MGARFTLGLLLAMATSTGCLAADPAKTAADMPKETLEPKFFIFSDTQVSYRYVFPAAEPGVSVRNANGQLEGRGIPKNVLNVFHTNTWAYGTNLVSVDILKSGSQDPAGSKFQSFPDQGATEVYGLYRGTLSFNKIFDTKTFAVSGLVKDVALSYGADLNTKDTRFGPEKRLAVAGLSFAIDVPVGFLNVRVHASKEWNRNGFGLGDFRSVEYKWAPEFEMAFSFPLAFTGLPISIAGFNNVILPKGSYGTLNQFQTKTEWLSRTNLVLDVGKLVYGQPNKIDAFVGFQYWLNKFGNNPRNTINTEEKAFLAGFAFHAP</sequence>
<evidence type="ECO:0000256" key="1">
    <source>
        <dbReference type="SAM" id="SignalP"/>
    </source>
</evidence>
<feature type="signal peptide" evidence="1">
    <location>
        <begin position="1"/>
        <end position="21"/>
    </location>
</feature>
<dbReference type="PROSITE" id="PS51257">
    <property type="entry name" value="PROKAR_LIPOPROTEIN"/>
    <property type="match status" value="1"/>
</dbReference>
<evidence type="ECO:0000313" key="2">
    <source>
        <dbReference type="EMBL" id="AWN35077.1"/>
    </source>
</evidence>
<reference evidence="2 3" key="1">
    <citation type="submission" date="2018-05" db="EMBL/GenBank/DDBJ databases">
        <title>Complete Genome Sequence of Methylobacterium sp. 17Sr1-43.</title>
        <authorList>
            <person name="Srinivasan S."/>
        </authorList>
    </citation>
    <scope>NUCLEOTIDE SEQUENCE [LARGE SCALE GENOMIC DNA]</scope>
    <source>
        <strain evidence="2 3">17Sr1-43</strain>
    </source>
</reference>
<dbReference type="OrthoDB" id="104801at2"/>
<dbReference type="Proteomes" id="UP000246058">
    <property type="component" value="Chromosome"/>
</dbReference>
<gene>
    <name evidence="2" type="ORF">DK427_04405</name>
</gene>
<name>A0A2U8VNA1_9HYPH</name>
<keyword evidence="1" id="KW-0732">Signal</keyword>
<organism evidence="2 3">
    <name type="scientific">Methylobacterium radiodurans</name>
    <dbReference type="NCBI Taxonomy" id="2202828"/>
    <lineage>
        <taxon>Bacteria</taxon>
        <taxon>Pseudomonadati</taxon>
        <taxon>Pseudomonadota</taxon>
        <taxon>Alphaproteobacteria</taxon>
        <taxon>Hyphomicrobiales</taxon>
        <taxon>Methylobacteriaceae</taxon>
        <taxon>Methylobacterium</taxon>
    </lineage>
</organism>
<proteinExistence type="predicted"/>
<dbReference type="InterPro" id="IPR036777">
    <property type="entry name" value="Channel_Tsx-like_sf"/>
</dbReference>
<dbReference type="KEGG" id="meti:DK427_04405"/>
<accession>A0A2U8VNA1</accession>
<dbReference type="Gene3D" id="2.40.230.20">
    <property type="entry name" value="Nucleoside-specific channel-forming protein, Tsx-like"/>
    <property type="match status" value="1"/>
</dbReference>
<dbReference type="AlphaFoldDB" id="A0A2U8VNA1"/>
<feature type="chain" id="PRO_5015895836" evidence="1">
    <location>
        <begin position="22"/>
        <end position="319"/>
    </location>
</feature>
<protein>
    <submittedName>
        <fullName evidence="2">Uncharacterized protein</fullName>
    </submittedName>
</protein>